<dbReference type="Proteomes" id="UP000694415">
    <property type="component" value="Unplaced"/>
</dbReference>
<reference evidence="1" key="2">
    <citation type="submission" date="2025-09" db="UniProtKB">
        <authorList>
            <consortium name="Ensembl"/>
        </authorList>
    </citation>
    <scope>IDENTIFICATION</scope>
</reference>
<accession>A0A8C6HH15</accession>
<proteinExistence type="predicted"/>
<sequence>MRAGRLTPPFVRKFTQQMFTFEYLSVVGSAVCQESGLLEEAGYDVQLFNHHQSFVWICFVETVSHCIPALLELTLALDVHEQSSGLRLLSAWMTGWSKVEPAECTS</sequence>
<protein>
    <submittedName>
        <fullName evidence="1">Uncharacterized protein</fullName>
    </submittedName>
</protein>
<evidence type="ECO:0000313" key="1">
    <source>
        <dbReference type="Ensembl" id="ENSMSIP00000021291.1"/>
    </source>
</evidence>
<dbReference type="GeneTree" id="ENSGT01140000286619"/>
<reference evidence="1" key="1">
    <citation type="submission" date="2025-08" db="UniProtKB">
        <authorList>
            <consortium name="Ensembl"/>
        </authorList>
    </citation>
    <scope>IDENTIFICATION</scope>
</reference>
<dbReference type="Ensembl" id="ENSMSIT00000026854.1">
    <property type="protein sequence ID" value="ENSMSIP00000021291.1"/>
    <property type="gene ID" value="ENSMSIG00000018087.1"/>
</dbReference>
<dbReference type="AlphaFoldDB" id="A0A8C6HH15"/>
<organism evidence="1 2">
    <name type="scientific">Mus spicilegus</name>
    <name type="common">Mound-building mouse</name>
    <dbReference type="NCBI Taxonomy" id="10103"/>
    <lineage>
        <taxon>Eukaryota</taxon>
        <taxon>Metazoa</taxon>
        <taxon>Chordata</taxon>
        <taxon>Craniata</taxon>
        <taxon>Vertebrata</taxon>
        <taxon>Euteleostomi</taxon>
        <taxon>Mammalia</taxon>
        <taxon>Eutheria</taxon>
        <taxon>Euarchontoglires</taxon>
        <taxon>Glires</taxon>
        <taxon>Rodentia</taxon>
        <taxon>Myomorpha</taxon>
        <taxon>Muroidea</taxon>
        <taxon>Muridae</taxon>
        <taxon>Murinae</taxon>
        <taxon>Mus</taxon>
        <taxon>Mus</taxon>
    </lineage>
</organism>
<keyword evidence="2" id="KW-1185">Reference proteome</keyword>
<evidence type="ECO:0000313" key="2">
    <source>
        <dbReference type="Proteomes" id="UP000694415"/>
    </source>
</evidence>
<name>A0A8C6HH15_MUSSI</name>